<sequence length="385" mass="42337">MPDPRRRKSRHLLTPELLSSSIQITNLPQSWNQDTITSIVAGSGPITNVSTRTDPRNGKVLGIIVDYATSKDSKRALDILRKIKKFPCELERIIPPNYKDAKKDAAALEFNRDSYPWEFGLELPFELVSEVPLPRRPTNPVPSVNVESNASGSAPTSFPVILSKASKHLPALQPGALTTPDPISMNLSKIPPLQLLEMISNLKILANQDAKRSQLENFLGTNMDISVAVTQAMLEMGFINYNVVTKILTEQQSKVFSPPVQNNSTVYSSGNSQNSTPISNNTVPLNSYVAPPQPLAQPPQQQAPQTMGFNAPSFGFTQASPPPFFAPLAPVNNGTPQINMVKLSSLPQQQQDMIKQVLQLPADQVRLLPPDQIAMVENFKKEYLL</sequence>
<feature type="region of interest" description="Disordered" evidence="1">
    <location>
        <begin position="265"/>
        <end position="313"/>
    </location>
</feature>
<dbReference type="PANTHER" id="PTHR45735:SF11">
    <property type="entry name" value="PROTEIN PTI1"/>
    <property type="match status" value="1"/>
</dbReference>
<evidence type="ECO:0000256" key="1">
    <source>
        <dbReference type="SAM" id="MobiDB-lite"/>
    </source>
</evidence>
<gene>
    <name evidence="3" type="ORF">LAFE_0D02036G</name>
</gene>
<dbReference type="InterPro" id="IPR035979">
    <property type="entry name" value="RBD_domain_sf"/>
</dbReference>
<organism evidence="3 4">
    <name type="scientific">Lachancea fermentati</name>
    <name type="common">Zygosaccharomyces fermentati</name>
    <dbReference type="NCBI Taxonomy" id="4955"/>
    <lineage>
        <taxon>Eukaryota</taxon>
        <taxon>Fungi</taxon>
        <taxon>Dikarya</taxon>
        <taxon>Ascomycota</taxon>
        <taxon>Saccharomycotina</taxon>
        <taxon>Saccharomycetes</taxon>
        <taxon>Saccharomycetales</taxon>
        <taxon>Saccharomycetaceae</taxon>
        <taxon>Lachancea</taxon>
    </lineage>
</organism>
<dbReference type="GO" id="GO:0005847">
    <property type="term" value="C:mRNA cleavage and polyadenylation specificity factor complex"/>
    <property type="evidence" value="ECO:0007669"/>
    <property type="project" value="TreeGrafter"/>
</dbReference>
<dbReference type="SUPFAM" id="SSF54928">
    <property type="entry name" value="RNA-binding domain, RBD"/>
    <property type="match status" value="1"/>
</dbReference>
<dbReference type="EMBL" id="LT598492">
    <property type="protein sequence ID" value="SCW00964.1"/>
    <property type="molecule type" value="Genomic_DNA"/>
</dbReference>
<keyword evidence="4" id="KW-1185">Reference proteome</keyword>
<evidence type="ECO:0000313" key="3">
    <source>
        <dbReference type="EMBL" id="SCW00964.1"/>
    </source>
</evidence>
<dbReference type="InterPro" id="IPR025742">
    <property type="entry name" value="CSTF2_hinge"/>
</dbReference>
<feature type="domain" description="Cleavage stimulation factor subunit 2 hinge" evidence="2">
    <location>
        <begin position="169"/>
        <end position="248"/>
    </location>
</feature>
<evidence type="ECO:0000259" key="2">
    <source>
        <dbReference type="Pfam" id="PF14327"/>
    </source>
</evidence>
<accession>A0A1G4MB80</accession>
<reference evidence="3 4" key="1">
    <citation type="submission" date="2016-03" db="EMBL/GenBank/DDBJ databases">
        <authorList>
            <person name="Devillers H."/>
        </authorList>
    </citation>
    <scope>NUCLEOTIDE SEQUENCE [LARGE SCALE GENOMIC DNA]</scope>
    <source>
        <strain evidence="3">CBS 6772</strain>
    </source>
</reference>
<proteinExistence type="predicted"/>
<dbReference type="OrthoDB" id="272703at2759"/>
<feature type="compositionally biased region" description="Polar residues" evidence="1">
    <location>
        <begin position="265"/>
        <end position="285"/>
    </location>
</feature>
<dbReference type="InterPro" id="IPR038192">
    <property type="entry name" value="CSTF_C_sf"/>
</dbReference>
<dbReference type="OMA" id="EMGFINY"/>
<dbReference type="STRING" id="4955.A0A1G4MB80"/>
<dbReference type="PANTHER" id="PTHR45735">
    <property type="entry name" value="CLEAVAGE STIMULATION FACTOR SUBUNIT 2"/>
    <property type="match status" value="1"/>
</dbReference>
<name>A0A1G4MB80_LACFM</name>
<dbReference type="AlphaFoldDB" id="A0A1G4MB80"/>
<evidence type="ECO:0000313" key="4">
    <source>
        <dbReference type="Proteomes" id="UP000190831"/>
    </source>
</evidence>
<dbReference type="Proteomes" id="UP000190831">
    <property type="component" value="Chromosome D"/>
</dbReference>
<protein>
    <submittedName>
        <fullName evidence="3">LAFE_0D02036g1_1</fullName>
    </submittedName>
</protein>
<dbReference type="Gene3D" id="1.10.20.70">
    <property type="entry name" value="Transcription termination and cleavage factor, C-terminal domain"/>
    <property type="match status" value="1"/>
</dbReference>
<dbReference type="GO" id="GO:0003729">
    <property type="term" value="F:mRNA binding"/>
    <property type="evidence" value="ECO:0007669"/>
    <property type="project" value="TreeGrafter"/>
</dbReference>
<dbReference type="Pfam" id="PF14327">
    <property type="entry name" value="CSTF2_hinge"/>
    <property type="match status" value="1"/>
</dbReference>